<dbReference type="Ensembl" id="ENSSDUT00000024405.1">
    <property type="protein sequence ID" value="ENSSDUP00000023957.1"/>
    <property type="gene ID" value="ENSSDUG00000017415.1"/>
</dbReference>
<dbReference type="FunFam" id="2.60.40.10:FF:000011">
    <property type="entry name" value="Titin b"/>
    <property type="match status" value="1"/>
</dbReference>
<dbReference type="FunFam" id="2.60.40.10:FF:000112">
    <property type="entry name" value="Titin a"/>
    <property type="match status" value="1"/>
</dbReference>
<dbReference type="SUPFAM" id="SSF49265">
    <property type="entry name" value="Fibronectin type III"/>
    <property type="match status" value="2"/>
</dbReference>
<dbReference type="GeneTree" id="ENSGT01150000286978"/>
<dbReference type="GO" id="GO:0048738">
    <property type="term" value="P:cardiac muscle tissue development"/>
    <property type="evidence" value="ECO:0007669"/>
    <property type="project" value="TreeGrafter"/>
</dbReference>
<evidence type="ECO:0000313" key="5">
    <source>
        <dbReference type="Proteomes" id="UP000261420"/>
    </source>
</evidence>
<dbReference type="AlphaFoldDB" id="A0A3B4V077"/>
<organism evidence="4 5">
    <name type="scientific">Seriola dumerili</name>
    <name type="common">Greater amberjack</name>
    <name type="synonym">Caranx dumerili</name>
    <dbReference type="NCBI Taxonomy" id="41447"/>
    <lineage>
        <taxon>Eukaryota</taxon>
        <taxon>Metazoa</taxon>
        <taxon>Chordata</taxon>
        <taxon>Craniata</taxon>
        <taxon>Vertebrata</taxon>
        <taxon>Euteleostomi</taxon>
        <taxon>Actinopterygii</taxon>
        <taxon>Neopterygii</taxon>
        <taxon>Teleostei</taxon>
        <taxon>Neoteleostei</taxon>
        <taxon>Acanthomorphata</taxon>
        <taxon>Carangaria</taxon>
        <taxon>Carangiformes</taxon>
        <taxon>Carangidae</taxon>
        <taxon>Seriola</taxon>
    </lineage>
</organism>
<keyword evidence="1" id="KW-0677">Repeat</keyword>
<evidence type="ECO:0000259" key="3">
    <source>
        <dbReference type="PROSITE" id="PS50853"/>
    </source>
</evidence>
<dbReference type="InterPro" id="IPR013783">
    <property type="entry name" value="Ig-like_fold"/>
</dbReference>
<protein>
    <recommendedName>
        <fullName evidence="3">Fibronectin type-III domain-containing protein</fullName>
    </recommendedName>
</protein>
<dbReference type="CDD" id="cd00063">
    <property type="entry name" value="FN3"/>
    <property type="match status" value="4"/>
</dbReference>
<accession>A0A3B4V077</accession>
<evidence type="ECO:0000256" key="1">
    <source>
        <dbReference type="ARBA" id="ARBA00022737"/>
    </source>
</evidence>
<feature type="domain" description="Fibronectin type-III" evidence="3">
    <location>
        <begin position="308"/>
        <end position="404"/>
    </location>
</feature>
<dbReference type="PANTHER" id="PTHR14340">
    <property type="entry name" value="MICROFIBRIL-ASSOCIATED GLYCOPROTEIN 3"/>
    <property type="match status" value="1"/>
</dbReference>
<dbReference type="PRINTS" id="PR00014">
    <property type="entry name" value="FNTYPEIII"/>
</dbReference>
<proteinExistence type="predicted"/>
<keyword evidence="2" id="KW-0393">Immunoglobulin domain</keyword>
<dbReference type="GO" id="GO:0008307">
    <property type="term" value="F:structural constituent of muscle"/>
    <property type="evidence" value="ECO:0007669"/>
    <property type="project" value="TreeGrafter"/>
</dbReference>
<dbReference type="InterPro" id="IPR003961">
    <property type="entry name" value="FN3_dom"/>
</dbReference>
<dbReference type="InterPro" id="IPR036116">
    <property type="entry name" value="FN3_sf"/>
</dbReference>
<dbReference type="Proteomes" id="UP000261420">
    <property type="component" value="Unplaced"/>
</dbReference>
<dbReference type="PROSITE" id="PS50853">
    <property type="entry name" value="FN3"/>
    <property type="match status" value="4"/>
</dbReference>
<name>A0A3B4V077_SERDU</name>
<dbReference type="Pfam" id="PF00041">
    <property type="entry name" value="fn3"/>
    <property type="match status" value="4"/>
</dbReference>
<evidence type="ECO:0000313" key="4">
    <source>
        <dbReference type="Ensembl" id="ENSSDUP00000023957.1"/>
    </source>
</evidence>
<dbReference type="GO" id="GO:0045214">
    <property type="term" value="P:sarcomere organization"/>
    <property type="evidence" value="ECO:0007669"/>
    <property type="project" value="TreeGrafter"/>
</dbReference>
<feature type="domain" description="Fibronectin type-III" evidence="3">
    <location>
        <begin position="18"/>
        <end position="111"/>
    </location>
</feature>
<dbReference type="GO" id="GO:0031430">
    <property type="term" value="C:M band"/>
    <property type="evidence" value="ECO:0007669"/>
    <property type="project" value="TreeGrafter"/>
</dbReference>
<sequence length="433" mass="47724">YIIIIIWLYSCIYLPGPPDGPLKVKVVSAEKCNLHWNPPVNDGGACVSHYIIEKRETSRVTWTGVDAHVEAVSYKVTKLVPGKEYIFRVAAVNKFGVGEFLESEPFIAQNPFTTPSAPSTPAASAVTGDSIALTWERPESDGGSEIDGYILEKRDKEGVRWTKCNKRRLNDLRFRCTGLTEGHYYQFRVLAENAAGVGAPKTTEAVKVSEAPLPPGKITLSDVTCNSARLSWEKPDHDGGSKITCYIVEMQAEGDDTWTICSESKALEVTVTGLTKGKEYFFRVSNMAGVGPCSKASDPVAARDQCDPPCNLTVTNITNSSVSLSWNKPEYDGGAKIIGYIVERKELPDSCWLKCNFTNLMDTFLEVTGLTEGEQYDFRVIAKNSAELFSAPSETTGPVTVQHDVEPPKIILEDKLRQVGEMIHGRRNKKKTK</sequence>
<dbReference type="FunFam" id="2.60.40.10:FF:000034">
    <property type="entry name" value="Titin isoform A"/>
    <property type="match status" value="1"/>
</dbReference>
<dbReference type="FunFam" id="2.60.40.10:FF:000003">
    <property type="entry name" value="Titin isoform E"/>
    <property type="match status" value="1"/>
</dbReference>
<dbReference type="SMART" id="SM00060">
    <property type="entry name" value="FN3"/>
    <property type="match status" value="4"/>
</dbReference>
<reference evidence="4" key="1">
    <citation type="submission" date="2025-08" db="UniProtKB">
        <authorList>
            <consortium name="Ensembl"/>
        </authorList>
    </citation>
    <scope>IDENTIFICATION</scope>
</reference>
<reference evidence="4" key="2">
    <citation type="submission" date="2025-09" db="UniProtKB">
        <authorList>
            <consortium name="Ensembl"/>
        </authorList>
    </citation>
    <scope>IDENTIFICATION</scope>
</reference>
<evidence type="ECO:0000256" key="2">
    <source>
        <dbReference type="ARBA" id="ARBA00023319"/>
    </source>
</evidence>
<dbReference type="Gene3D" id="2.60.40.10">
    <property type="entry name" value="Immunoglobulins"/>
    <property type="match status" value="4"/>
</dbReference>
<keyword evidence="5" id="KW-1185">Reference proteome</keyword>
<feature type="domain" description="Fibronectin type-III" evidence="3">
    <location>
        <begin position="214"/>
        <end position="307"/>
    </location>
</feature>
<dbReference type="PANTHER" id="PTHR14340:SF13">
    <property type="entry name" value="TITIN"/>
    <property type="match status" value="1"/>
</dbReference>
<feature type="domain" description="Fibronectin type-III" evidence="3">
    <location>
        <begin position="117"/>
        <end position="211"/>
    </location>
</feature>